<keyword evidence="3" id="KW-1185">Reference proteome</keyword>
<name>A0A1H3HH56_9ACTN</name>
<organism evidence="2 3">
    <name type="scientific">Geodermatophilus africanus</name>
    <dbReference type="NCBI Taxonomy" id="1137993"/>
    <lineage>
        <taxon>Bacteria</taxon>
        <taxon>Bacillati</taxon>
        <taxon>Actinomycetota</taxon>
        <taxon>Actinomycetes</taxon>
        <taxon>Geodermatophilales</taxon>
        <taxon>Geodermatophilaceae</taxon>
        <taxon>Geodermatophilus</taxon>
    </lineage>
</organism>
<feature type="transmembrane region" description="Helical" evidence="1">
    <location>
        <begin position="35"/>
        <end position="54"/>
    </location>
</feature>
<dbReference type="Pfam" id="PF04964">
    <property type="entry name" value="Flp_Fap"/>
    <property type="match status" value="1"/>
</dbReference>
<accession>A0A1H3HH56</accession>
<dbReference type="EMBL" id="FNOT01000005">
    <property type="protein sequence ID" value="SDY14124.1"/>
    <property type="molecule type" value="Genomic_DNA"/>
</dbReference>
<proteinExistence type="predicted"/>
<gene>
    <name evidence="2" type="ORF">SAMN05660209_02082</name>
</gene>
<evidence type="ECO:0000256" key="1">
    <source>
        <dbReference type="SAM" id="Phobius"/>
    </source>
</evidence>
<protein>
    <submittedName>
        <fullName evidence="2">Pilus assembly protein Flp/PilA</fullName>
    </submittedName>
</protein>
<keyword evidence="1" id="KW-1133">Transmembrane helix</keyword>
<dbReference type="OrthoDB" id="5121461at2"/>
<dbReference type="STRING" id="1137993.SAMN05660209_02082"/>
<dbReference type="AlphaFoldDB" id="A0A1H3HH56"/>
<sequence length="74" mass="7907">MLNLVTNPLATIVTLYSFVEERLKREEKGATAVEYGLMVGLIAVVIIAAVIALGGRLDELFRSIVTSLGGTVTE</sequence>
<reference evidence="3" key="1">
    <citation type="submission" date="2016-10" db="EMBL/GenBank/DDBJ databases">
        <authorList>
            <person name="Varghese N."/>
            <person name="Submissions S."/>
        </authorList>
    </citation>
    <scope>NUCLEOTIDE SEQUENCE [LARGE SCALE GENOMIC DNA]</scope>
    <source>
        <strain evidence="3">DSM 45422</strain>
    </source>
</reference>
<evidence type="ECO:0000313" key="2">
    <source>
        <dbReference type="EMBL" id="SDY14124.1"/>
    </source>
</evidence>
<dbReference type="InterPro" id="IPR007047">
    <property type="entry name" value="Flp_Fap"/>
</dbReference>
<dbReference type="RefSeq" id="WP_091154984.1">
    <property type="nucleotide sequence ID" value="NZ_FNOT01000005.1"/>
</dbReference>
<dbReference type="Proteomes" id="UP000198921">
    <property type="component" value="Unassembled WGS sequence"/>
</dbReference>
<evidence type="ECO:0000313" key="3">
    <source>
        <dbReference type="Proteomes" id="UP000198921"/>
    </source>
</evidence>
<keyword evidence="1" id="KW-0472">Membrane</keyword>
<keyword evidence="1" id="KW-0812">Transmembrane</keyword>